<keyword evidence="2" id="KW-1185">Reference proteome</keyword>
<dbReference type="Proteomes" id="UP000198571">
    <property type="component" value="Unassembled WGS sequence"/>
</dbReference>
<gene>
    <name evidence="1" type="ORF">SAMN05518684_107106</name>
</gene>
<reference evidence="2" key="1">
    <citation type="submission" date="2016-10" db="EMBL/GenBank/DDBJ databases">
        <authorList>
            <person name="Varghese N."/>
            <person name="Submissions S."/>
        </authorList>
    </citation>
    <scope>NUCLEOTIDE SEQUENCE [LARGE SCALE GENOMIC DNA]</scope>
    <source>
        <strain evidence="2">S9</strain>
    </source>
</reference>
<dbReference type="EMBL" id="FOGT01000007">
    <property type="protein sequence ID" value="SES06812.1"/>
    <property type="molecule type" value="Genomic_DNA"/>
</dbReference>
<proteinExistence type="predicted"/>
<organism evidence="1 2">
    <name type="scientific">Salipaludibacillus aurantiacus</name>
    <dbReference type="NCBI Taxonomy" id="1601833"/>
    <lineage>
        <taxon>Bacteria</taxon>
        <taxon>Bacillati</taxon>
        <taxon>Bacillota</taxon>
        <taxon>Bacilli</taxon>
        <taxon>Bacillales</taxon>
        <taxon>Bacillaceae</taxon>
    </lineage>
</organism>
<accession>A0A1H9UBU9</accession>
<name>A0A1H9UBU9_9BACI</name>
<protein>
    <submittedName>
        <fullName evidence="1">Uncharacterized protein</fullName>
    </submittedName>
</protein>
<sequence length="58" mass="7182">MLKIIFHDVLADYYLYLYNRTAERDYIKRSRLIKKAAYHQERLLKLQLKKHISKSKKK</sequence>
<evidence type="ECO:0000313" key="1">
    <source>
        <dbReference type="EMBL" id="SES06812.1"/>
    </source>
</evidence>
<dbReference type="AlphaFoldDB" id="A0A1H9UBU9"/>
<dbReference type="RefSeq" id="WP_177174285.1">
    <property type="nucleotide sequence ID" value="NZ_FOGT01000007.1"/>
</dbReference>
<evidence type="ECO:0000313" key="2">
    <source>
        <dbReference type="Proteomes" id="UP000198571"/>
    </source>
</evidence>